<feature type="chain" id="PRO_5045879876" description="Secreted protein" evidence="1">
    <location>
        <begin position="20"/>
        <end position="283"/>
    </location>
</feature>
<dbReference type="Proteomes" id="UP001152321">
    <property type="component" value="Unassembled WGS sequence"/>
</dbReference>
<feature type="signal peptide" evidence="1">
    <location>
        <begin position="1"/>
        <end position="19"/>
    </location>
</feature>
<protein>
    <recommendedName>
        <fullName evidence="4">Secreted protein</fullName>
    </recommendedName>
</protein>
<accession>A0ABT6DG15</accession>
<name>A0ABT6DG15_9BACT</name>
<evidence type="ECO:0000313" key="2">
    <source>
        <dbReference type="EMBL" id="MDG0815782.1"/>
    </source>
</evidence>
<keyword evidence="1" id="KW-0732">Signal</keyword>
<keyword evidence="3" id="KW-1185">Reference proteome</keyword>
<proteinExistence type="predicted"/>
<evidence type="ECO:0000256" key="1">
    <source>
        <dbReference type="SAM" id="SignalP"/>
    </source>
</evidence>
<evidence type="ECO:0000313" key="3">
    <source>
        <dbReference type="Proteomes" id="UP001152321"/>
    </source>
</evidence>
<comment type="caution">
    <text evidence="2">The sequence shown here is derived from an EMBL/GenBank/DDBJ whole genome shotgun (WGS) entry which is preliminary data.</text>
</comment>
<dbReference type="RefSeq" id="WP_277577252.1">
    <property type="nucleotide sequence ID" value="NZ_JANRMI010000001.1"/>
</dbReference>
<reference evidence="2" key="1">
    <citation type="submission" date="2022-08" db="EMBL/GenBank/DDBJ databases">
        <title>Novel Bdellovibrio Species Isolated from Svalbard: Designation Bdellovibrio svalbardensis.</title>
        <authorList>
            <person name="Mitchell R.J."/>
            <person name="Choi S.Y."/>
        </authorList>
    </citation>
    <scope>NUCLEOTIDE SEQUENCE</scope>
    <source>
        <strain evidence="2">PAP01</strain>
    </source>
</reference>
<gene>
    <name evidence="2" type="ORF">NWE73_05380</name>
</gene>
<dbReference type="EMBL" id="JANRMI010000001">
    <property type="protein sequence ID" value="MDG0815782.1"/>
    <property type="molecule type" value="Genomic_DNA"/>
</dbReference>
<evidence type="ECO:0008006" key="4">
    <source>
        <dbReference type="Google" id="ProtNLM"/>
    </source>
</evidence>
<organism evidence="2 3">
    <name type="scientific">Bdellovibrio svalbardensis</name>
    <dbReference type="NCBI Taxonomy" id="2972972"/>
    <lineage>
        <taxon>Bacteria</taxon>
        <taxon>Pseudomonadati</taxon>
        <taxon>Bdellovibrionota</taxon>
        <taxon>Bdellovibrionia</taxon>
        <taxon>Bdellovibrionales</taxon>
        <taxon>Pseudobdellovibrionaceae</taxon>
        <taxon>Bdellovibrio</taxon>
    </lineage>
</organism>
<sequence>MKALIALVCVCFLSSLSHGKVMDDGQVTNGGDAYVAEFFLVLDSALSRMPLTIPLENNVALDRHILEVARTKVQISSEESLQLDGREVSAVNQPFTSPPTIKVSRSSWKTLSEAQKTQLVIHELFPIVGVFDADYKNSTAVIRLIDEATLISYPALQSAVDRCDTSIINAIPEEAFMRMTTQNQKNALLVQALNQRCSALVQKYSAMNINMDICIGAISLMNWHLRVDFGETNQSIEILKLLSEAKVPSVKTCSARLNDSCDETRKIVKSWQKNLVLNILQCN</sequence>